<sequence>MGKRNRVNNNQIYANALPIILSTDEYGRLPQIYPHNPVSWIYFAYQYLSIQARTVPQLRTKPFKVDYEDGVFKVNDEEDMRNLWKQGFFGKGTLSRSDPSWKTRTNRRLNLDEDLDITSEEITRMRREERKKFKTERSKLQDLELKQRQNNISNAELQTLEEVRQSLNVSRLENPNYNQALTQLEALRIEDQNIIHDGTLLDLEYLQLQKTEVFFLRFALNVINIDLSLSQLFSECCERDISPNNSFILEYVVYHHYRSLGWCVRSGIKFGCDMLLYKRGPPFSHAEHAILIMSDSHHDWSSISSISRVIGGVKKNLVLTFIDGPTTEEFDAVVNSSYSCANEKLYNIFKLYKITEILYRRWIPSRNRD</sequence>
<evidence type="ECO:0000313" key="12">
    <source>
        <dbReference type="EMBL" id="CAG88258.2"/>
    </source>
</evidence>
<feature type="active site" evidence="9">
    <location>
        <position position="315"/>
    </location>
</feature>
<keyword evidence="13" id="KW-1185">Reference proteome</keyword>
<dbReference type="SUPFAM" id="SSF53032">
    <property type="entry name" value="tRNA-intron endonuclease catalytic domain-like"/>
    <property type="match status" value="1"/>
</dbReference>
<dbReference type="eggNOG" id="KOG4685">
    <property type="taxonomic scope" value="Eukaryota"/>
</dbReference>
<name>Q6BP65_DEBHA</name>
<dbReference type="InterPro" id="IPR006677">
    <property type="entry name" value="tRNA_intron_Endonuc_cat-like"/>
</dbReference>
<evidence type="ECO:0000259" key="11">
    <source>
        <dbReference type="Pfam" id="PF01974"/>
    </source>
</evidence>
<dbReference type="VEuPathDB" id="FungiDB:DEHA2E16170g"/>
<keyword evidence="3 8" id="KW-0819">tRNA processing</keyword>
<comment type="similarity">
    <text evidence="1 8">Belongs to the tRNA-intron endonuclease family.</text>
</comment>
<evidence type="ECO:0000256" key="7">
    <source>
        <dbReference type="ARBA" id="ARBA00071058"/>
    </source>
</evidence>
<evidence type="ECO:0000256" key="8">
    <source>
        <dbReference type="PIRNR" id="PIRNR011789"/>
    </source>
</evidence>
<dbReference type="InParanoid" id="Q6BP65"/>
<evidence type="ECO:0000256" key="6">
    <source>
        <dbReference type="ARBA" id="ARBA00062061"/>
    </source>
</evidence>
<gene>
    <name evidence="12" type="ordered locus">DEHA2E16170g</name>
</gene>
<evidence type="ECO:0000256" key="10">
    <source>
        <dbReference type="SAM" id="Coils"/>
    </source>
</evidence>
<accession>Q6BP65</accession>
<protein>
    <recommendedName>
        <fullName evidence="7 8">tRNA-splicing endonuclease subunit Sen2</fullName>
        <ecNumber evidence="2 8">4.6.1.16</ecNumber>
    </recommendedName>
</protein>
<dbReference type="Proteomes" id="UP000000599">
    <property type="component" value="Chromosome E"/>
</dbReference>
<dbReference type="GO" id="GO:0000213">
    <property type="term" value="F:tRNA-intron lyase activity"/>
    <property type="evidence" value="ECO:0007669"/>
    <property type="project" value="UniProtKB-UniRule"/>
</dbReference>
<dbReference type="RefSeq" id="XP_460005.2">
    <property type="nucleotide sequence ID" value="XM_460005.1"/>
</dbReference>
<proteinExistence type="inferred from homology"/>
<dbReference type="EMBL" id="CR382137">
    <property type="protein sequence ID" value="CAG88258.2"/>
    <property type="molecule type" value="Genomic_DNA"/>
</dbReference>
<dbReference type="AlphaFoldDB" id="Q6BP65"/>
<evidence type="ECO:0000256" key="4">
    <source>
        <dbReference type="ARBA" id="ARBA00023239"/>
    </source>
</evidence>
<dbReference type="GO" id="GO:0003676">
    <property type="term" value="F:nucleic acid binding"/>
    <property type="evidence" value="ECO:0007669"/>
    <property type="project" value="InterPro"/>
</dbReference>
<dbReference type="InterPro" id="IPR011856">
    <property type="entry name" value="tRNA_endonuc-like_dom_sf"/>
</dbReference>
<organism evidence="12 13">
    <name type="scientific">Debaryomyces hansenii (strain ATCC 36239 / CBS 767 / BCRC 21394 / JCM 1990 / NBRC 0083 / IGC 2968)</name>
    <name type="common">Yeast</name>
    <name type="synonym">Torulaspora hansenii</name>
    <dbReference type="NCBI Taxonomy" id="284592"/>
    <lineage>
        <taxon>Eukaryota</taxon>
        <taxon>Fungi</taxon>
        <taxon>Dikarya</taxon>
        <taxon>Ascomycota</taxon>
        <taxon>Saccharomycotina</taxon>
        <taxon>Pichiomycetes</taxon>
        <taxon>Debaryomycetaceae</taxon>
        <taxon>Debaryomyces</taxon>
    </lineage>
</organism>
<evidence type="ECO:0000256" key="2">
    <source>
        <dbReference type="ARBA" id="ARBA00012573"/>
    </source>
</evidence>
<reference evidence="12 13" key="1">
    <citation type="journal article" date="2004" name="Nature">
        <title>Genome evolution in yeasts.</title>
        <authorList>
            <consortium name="Genolevures"/>
            <person name="Dujon B."/>
            <person name="Sherman D."/>
            <person name="Fischer G."/>
            <person name="Durrens P."/>
            <person name="Casaregola S."/>
            <person name="Lafontaine I."/>
            <person name="de Montigny J."/>
            <person name="Marck C."/>
            <person name="Neuveglise C."/>
            <person name="Talla E."/>
            <person name="Goffard N."/>
            <person name="Frangeul L."/>
            <person name="Aigle M."/>
            <person name="Anthouard V."/>
            <person name="Babour A."/>
            <person name="Barbe V."/>
            <person name="Barnay S."/>
            <person name="Blanchin S."/>
            <person name="Beckerich J.M."/>
            <person name="Beyne E."/>
            <person name="Bleykasten C."/>
            <person name="Boisrame A."/>
            <person name="Boyer J."/>
            <person name="Cattolico L."/>
            <person name="Confanioleri F."/>
            <person name="de Daruvar A."/>
            <person name="Despons L."/>
            <person name="Fabre E."/>
            <person name="Fairhead C."/>
            <person name="Ferry-Dumazet H."/>
            <person name="Groppi A."/>
            <person name="Hantraye F."/>
            <person name="Hennequin C."/>
            <person name="Jauniaux N."/>
            <person name="Joyet P."/>
            <person name="Kachouri R."/>
            <person name="Kerrest A."/>
            <person name="Koszul R."/>
            <person name="Lemaire M."/>
            <person name="Lesur I."/>
            <person name="Ma L."/>
            <person name="Muller H."/>
            <person name="Nicaud J.M."/>
            <person name="Nikolski M."/>
            <person name="Oztas S."/>
            <person name="Ozier-Kalogeropoulos O."/>
            <person name="Pellenz S."/>
            <person name="Potier S."/>
            <person name="Richard G.F."/>
            <person name="Straub M.L."/>
            <person name="Suleau A."/>
            <person name="Swennene D."/>
            <person name="Tekaia F."/>
            <person name="Wesolowski-Louvel M."/>
            <person name="Westhof E."/>
            <person name="Wirth B."/>
            <person name="Zeniou-Meyer M."/>
            <person name="Zivanovic I."/>
            <person name="Bolotin-Fukuhara M."/>
            <person name="Thierry A."/>
            <person name="Bouchier C."/>
            <person name="Caudron B."/>
            <person name="Scarpelli C."/>
            <person name="Gaillardin C."/>
            <person name="Weissenbach J."/>
            <person name="Wincker P."/>
            <person name="Souciet J.L."/>
        </authorList>
    </citation>
    <scope>NUCLEOTIDE SEQUENCE [LARGE SCALE GENOMIC DNA]</scope>
    <source>
        <strain evidence="13">ATCC 36239 / CBS 767 / BCRC 21394 / JCM 1990 / NBRC 0083 / IGC 2968</strain>
    </source>
</reference>
<feature type="coiled-coil region" evidence="10">
    <location>
        <begin position="108"/>
        <end position="163"/>
    </location>
</feature>
<evidence type="ECO:0000256" key="5">
    <source>
        <dbReference type="ARBA" id="ARBA00054838"/>
    </source>
</evidence>
<keyword evidence="10" id="KW-0175">Coiled coil</keyword>
<dbReference type="InterPro" id="IPR036167">
    <property type="entry name" value="tRNA_intron_Endo_cat-like_sf"/>
</dbReference>
<dbReference type="GO" id="GO:0000379">
    <property type="term" value="P:tRNA-type intron splice site recognition and cleavage"/>
    <property type="evidence" value="ECO:0007669"/>
    <property type="project" value="EnsemblFungi"/>
</dbReference>
<dbReference type="PANTHER" id="PTHR21227:SF0">
    <property type="entry name" value="TRNA-SPLICING ENDONUCLEASE SUBUNIT SEN2"/>
    <property type="match status" value="1"/>
</dbReference>
<dbReference type="EC" id="4.6.1.16" evidence="2 8"/>
<dbReference type="Pfam" id="PF01974">
    <property type="entry name" value="tRNA_int_endo"/>
    <property type="match status" value="1"/>
</dbReference>
<feature type="active site" evidence="9">
    <location>
        <position position="277"/>
    </location>
</feature>
<feature type="domain" description="tRNA intron endonuclease catalytic" evidence="11">
    <location>
        <begin position="247"/>
        <end position="323"/>
    </location>
</feature>
<dbReference type="CDD" id="cd22363">
    <property type="entry name" value="tRNA-intron_lyase_C"/>
    <property type="match status" value="1"/>
</dbReference>
<dbReference type="STRING" id="284592.Q6BP65"/>
<dbReference type="GeneID" id="2902431"/>
<evidence type="ECO:0000256" key="1">
    <source>
        <dbReference type="ARBA" id="ARBA00008078"/>
    </source>
</evidence>
<keyword evidence="4 8" id="KW-0456">Lyase</keyword>
<feature type="active site" evidence="9">
    <location>
        <position position="285"/>
    </location>
</feature>
<dbReference type="PIRSF" id="PIRSF011789">
    <property type="entry name" value="tRNA_splic_SEN2"/>
    <property type="match status" value="1"/>
</dbReference>
<dbReference type="NCBIfam" id="TIGR00324">
    <property type="entry name" value="endA"/>
    <property type="match status" value="1"/>
</dbReference>
<dbReference type="OMA" id="YSHPYWK"/>
<dbReference type="FunCoup" id="Q6BP65">
    <property type="interactions" value="68"/>
</dbReference>
<evidence type="ECO:0000256" key="9">
    <source>
        <dbReference type="PIRSR" id="PIRSR011789-1"/>
    </source>
</evidence>
<dbReference type="HOGENOM" id="CLU_012847_2_0_1"/>
<evidence type="ECO:0000256" key="3">
    <source>
        <dbReference type="ARBA" id="ARBA00022694"/>
    </source>
</evidence>
<dbReference type="InterPro" id="IPR016589">
    <property type="entry name" value="tRNA_splic_SEN2"/>
</dbReference>
<dbReference type="OrthoDB" id="10249562at2759"/>
<dbReference type="GO" id="GO:0000214">
    <property type="term" value="C:tRNA-intron endonuclease complex"/>
    <property type="evidence" value="ECO:0007669"/>
    <property type="project" value="UniProtKB-UniRule"/>
</dbReference>
<dbReference type="KEGG" id="dha:DEHA2E16170g"/>
<comment type="function">
    <text evidence="5">Constitutes one of the two catalytic subunit of the tRNA-splicing endonuclease complex, a complex responsible for identification and cleavage of the splice sites in pre-tRNA. It cleaves pre-tRNA at the 5'- and 3'-splice sites to release the intron. The products are an intron and two tRNA half-molecules bearing 2',3'-cyclic phosphate and 5'-OH termini. There are no conserved sequences at the splice sites, but the intron is invariably located at the same site in the gene, placing the splice sites an invariant distance from the constant structural features of the tRNA body. This subunit may anchor the endonuclease complex to the nuclear membrane. Probably carries the active site for 5'-splice site cleavage.</text>
</comment>
<dbReference type="GO" id="GO:0032473">
    <property type="term" value="C:cytoplasmic side of mitochondrial outer membrane"/>
    <property type="evidence" value="ECO:0007669"/>
    <property type="project" value="EnsemblFungi"/>
</dbReference>
<dbReference type="FunFam" id="3.40.1350.10:FF:000011">
    <property type="entry name" value="tRNA-splicing endonuclease subunit Sen2"/>
    <property type="match status" value="1"/>
</dbReference>
<dbReference type="InterPro" id="IPR006676">
    <property type="entry name" value="tRNA_splic"/>
</dbReference>
<evidence type="ECO:0000313" key="13">
    <source>
        <dbReference type="Proteomes" id="UP000000599"/>
    </source>
</evidence>
<dbReference type="PANTHER" id="PTHR21227">
    <property type="entry name" value="TRNA-SPLICING ENDONUCLEASE SUBUNIT SEN2"/>
    <property type="match status" value="1"/>
</dbReference>
<dbReference type="Gene3D" id="3.40.1350.10">
    <property type="match status" value="1"/>
</dbReference>
<comment type="subunit">
    <text evidence="6">Heterotetramer composed of SEN2, SEN15, SEN34 and SEN54. Interacts directly with SEN54.</text>
</comment>